<dbReference type="AlphaFoldDB" id="A0A550C710"/>
<dbReference type="InterPro" id="IPR032675">
    <property type="entry name" value="LRR_dom_sf"/>
</dbReference>
<feature type="region of interest" description="Disordered" evidence="1">
    <location>
        <begin position="1"/>
        <end position="37"/>
    </location>
</feature>
<evidence type="ECO:0000256" key="1">
    <source>
        <dbReference type="SAM" id="MobiDB-lite"/>
    </source>
</evidence>
<dbReference type="SUPFAM" id="SSF52047">
    <property type="entry name" value="RNI-like"/>
    <property type="match status" value="1"/>
</dbReference>
<organism evidence="2 3">
    <name type="scientific">Schizophyllum amplum</name>
    <dbReference type="NCBI Taxonomy" id="97359"/>
    <lineage>
        <taxon>Eukaryota</taxon>
        <taxon>Fungi</taxon>
        <taxon>Dikarya</taxon>
        <taxon>Basidiomycota</taxon>
        <taxon>Agaricomycotina</taxon>
        <taxon>Agaricomycetes</taxon>
        <taxon>Agaricomycetidae</taxon>
        <taxon>Agaricales</taxon>
        <taxon>Schizophyllaceae</taxon>
        <taxon>Schizophyllum</taxon>
    </lineage>
</organism>
<evidence type="ECO:0000313" key="3">
    <source>
        <dbReference type="Proteomes" id="UP000320762"/>
    </source>
</evidence>
<name>A0A550C710_9AGAR</name>
<accession>A0A550C710</accession>
<gene>
    <name evidence="2" type="ORF">BD626DRAFT_538684</name>
</gene>
<dbReference type="Proteomes" id="UP000320762">
    <property type="component" value="Unassembled WGS sequence"/>
</dbReference>
<feature type="compositionally biased region" description="Polar residues" evidence="1">
    <location>
        <begin position="1"/>
        <end position="26"/>
    </location>
</feature>
<dbReference type="Gene3D" id="1.20.1280.50">
    <property type="match status" value="1"/>
</dbReference>
<evidence type="ECO:0000313" key="2">
    <source>
        <dbReference type="EMBL" id="TRM60575.1"/>
    </source>
</evidence>
<sequence length="497" mass="56588">MPNYVANRSQTHHSSPPSTNVSNKASSPEKALFTPPFSPPPTHWRALIAVDPEHLPNEVFVPLINRLPVELLSAIFTRCMDDQRNELIRAGLRLRNTPLLLTRVCSFWRQVAMDLPALWQQLALRPCQGRAHHYRIARLFIERSKDQGIHIHYNEDFRRGDRPVERCPCAIDLILQNIGRIKTLELREIRRFAAVRLARVHPGAAASMCRFSLVMREENLPFNVAQTLSRLYCSPNLRRLWWDCTAFPKDTPWSQMVTLHLTQCIVDCESLFRIVASAPYLQELVMHLEEIPASSQHPALRHHTLTSLSVAGIGPQDNLLRLLHLPNLRHLSLRPLLDDAPEQGGWPFSNPSALYKFIGRLTAGLESIVLQSSGILDDFALLHVIRLPQMSGLRKLHVVSEVKIAGDTLFMELQPGHIGRTVPLLPHLEILRLECCATSDGVISRMLTTRYKQAYPLRLVSLGYPDHHRIPHPLDENVFDYLKKVGMSVDWEVCISD</sequence>
<protein>
    <submittedName>
        <fullName evidence="2">Uncharacterized protein</fullName>
    </submittedName>
</protein>
<keyword evidence="3" id="KW-1185">Reference proteome</keyword>
<dbReference type="OrthoDB" id="3016965at2759"/>
<reference evidence="2 3" key="1">
    <citation type="journal article" date="2019" name="New Phytol.">
        <title>Comparative genomics reveals unique wood-decay strategies and fruiting body development in the Schizophyllaceae.</title>
        <authorList>
            <person name="Almasi E."/>
            <person name="Sahu N."/>
            <person name="Krizsan K."/>
            <person name="Balint B."/>
            <person name="Kovacs G.M."/>
            <person name="Kiss B."/>
            <person name="Cseklye J."/>
            <person name="Drula E."/>
            <person name="Henrissat B."/>
            <person name="Nagy I."/>
            <person name="Chovatia M."/>
            <person name="Adam C."/>
            <person name="LaButti K."/>
            <person name="Lipzen A."/>
            <person name="Riley R."/>
            <person name="Grigoriev I.V."/>
            <person name="Nagy L.G."/>
        </authorList>
    </citation>
    <scope>NUCLEOTIDE SEQUENCE [LARGE SCALE GENOMIC DNA]</scope>
    <source>
        <strain evidence="2 3">NL-1724</strain>
    </source>
</reference>
<comment type="caution">
    <text evidence="2">The sequence shown here is derived from an EMBL/GenBank/DDBJ whole genome shotgun (WGS) entry which is preliminary data.</text>
</comment>
<dbReference type="Gene3D" id="3.80.10.10">
    <property type="entry name" value="Ribonuclease Inhibitor"/>
    <property type="match status" value="1"/>
</dbReference>
<dbReference type="EMBL" id="VDMD01000021">
    <property type="protein sequence ID" value="TRM60575.1"/>
    <property type="molecule type" value="Genomic_DNA"/>
</dbReference>
<proteinExistence type="predicted"/>